<keyword evidence="2" id="KW-1185">Reference proteome</keyword>
<sequence length="204" mass="22252">MAWLAACGPMLGEPLPPAGYDQPRLEASGALTGVTGVDSRHWALLDEDLRRGVYWHSFLQDLVTKCPAVYPEHEAWMGELGLLVRRGTGMAVDRAVAVEALRLRTVGEGADRAAVGLEALGKADVDVPGIMARWLQPAVAGDVDPDRAMVAACNLLFERDDLRGLMRKAADPLGRYFARMAEEHPAILADFHDVEAITRRLDKI</sequence>
<accession>A0A2M9G087</accession>
<protein>
    <submittedName>
        <fullName evidence="1">Uncharacterized protein</fullName>
    </submittedName>
</protein>
<dbReference type="Proteomes" id="UP000229498">
    <property type="component" value="Unassembled WGS sequence"/>
</dbReference>
<evidence type="ECO:0000313" key="2">
    <source>
        <dbReference type="Proteomes" id="UP000229498"/>
    </source>
</evidence>
<dbReference type="AlphaFoldDB" id="A0A2M9G087"/>
<comment type="caution">
    <text evidence="1">The sequence shown here is derived from an EMBL/GenBank/DDBJ whole genome shotgun (WGS) entry which is preliminary data.</text>
</comment>
<organism evidence="1 2">
    <name type="scientific">Minwuia thermotolerans</name>
    <dbReference type="NCBI Taxonomy" id="2056226"/>
    <lineage>
        <taxon>Bacteria</taxon>
        <taxon>Pseudomonadati</taxon>
        <taxon>Pseudomonadota</taxon>
        <taxon>Alphaproteobacteria</taxon>
        <taxon>Minwuiales</taxon>
        <taxon>Minwuiaceae</taxon>
        <taxon>Minwuia</taxon>
    </lineage>
</organism>
<gene>
    <name evidence="1" type="ORF">CVT23_14490</name>
</gene>
<proteinExistence type="predicted"/>
<reference evidence="1 2" key="1">
    <citation type="submission" date="2017-11" db="EMBL/GenBank/DDBJ databases">
        <title>Draft genome sequence of Rhizobiales bacterium SY3-13.</title>
        <authorList>
            <person name="Sun C."/>
        </authorList>
    </citation>
    <scope>NUCLEOTIDE SEQUENCE [LARGE SCALE GENOMIC DNA]</scope>
    <source>
        <strain evidence="1 2">SY3-13</strain>
    </source>
</reference>
<evidence type="ECO:0000313" key="1">
    <source>
        <dbReference type="EMBL" id="PJK29115.1"/>
    </source>
</evidence>
<name>A0A2M9G087_9PROT</name>
<dbReference type="EMBL" id="PHIG01000037">
    <property type="protein sequence ID" value="PJK29115.1"/>
    <property type="molecule type" value="Genomic_DNA"/>
</dbReference>